<evidence type="ECO:0000313" key="4">
    <source>
        <dbReference type="EMBL" id="QDV05947.1"/>
    </source>
</evidence>
<keyword evidence="2" id="KW-0812">Transmembrane</keyword>
<dbReference type="GO" id="GO:0016287">
    <property type="term" value="F:glycerone-phosphate O-acyltransferase activity"/>
    <property type="evidence" value="ECO:0007669"/>
    <property type="project" value="TreeGrafter"/>
</dbReference>
<dbReference type="EMBL" id="CP036434">
    <property type="protein sequence ID" value="QDV05947.1"/>
    <property type="molecule type" value="Genomic_DNA"/>
</dbReference>
<dbReference type="SUPFAM" id="SSF69593">
    <property type="entry name" value="Glycerol-3-phosphate (1)-acyltransferase"/>
    <property type="match status" value="1"/>
</dbReference>
<evidence type="ECO:0000256" key="2">
    <source>
        <dbReference type="SAM" id="Phobius"/>
    </source>
</evidence>
<dbReference type="Pfam" id="PF01553">
    <property type="entry name" value="Acyltransferase"/>
    <property type="match status" value="1"/>
</dbReference>
<feature type="transmembrane region" description="Helical" evidence="2">
    <location>
        <begin position="368"/>
        <end position="390"/>
    </location>
</feature>
<protein>
    <submittedName>
        <fullName evidence="4">2-acyl-glycerophospho-ethanolamine acyltransferase</fullName>
    </submittedName>
</protein>
<dbReference type="PANTHER" id="PTHR31605:SF0">
    <property type="entry name" value="GLYCEROL-3-PHOSPHATE O-ACYLTRANSFERASE 1"/>
    <property type="match status" value="1"/>
</dbReference>
<accession>A0A518EPC9</accession>
<feature type="transmembrane region" description="Helical" evidence="2">
    <location>
        <begin position="337"/>
        <end position="362"/>
    </location>
</feature>
<name>A0A518EPC9_9BACT</name>
<keyword evidence="2" id="KW-0472">Membrane</keyword>
<dbReference type="SMART" id="SM00563">
    <property type="entry name" value="PlsC"/>
    <property type="match status" value="1"/>
</dbReference>
<dbReference type="AlphaFoldDB" id="A0A518EPC9"/>
<keyword evidence="5" id="KW-1185">Reference proteome</keyword>
<reference evidence="4 5" key="1">
    <citation type="submission" date="2019-02" db="EMBL/GenBank/DDBJ databases">
        <title>Deep-cultivation of Planctomycetes and their phenomic and genomic characterization uncovers novel biology.</title>
        <authorList>
            <person name="Wiegand S."/>
            <person name="Jogler M."/>
            <person name="Boedeker C."/>
            <person name="Pinto D."/>
            <person name="Vollmers J."/>
            <person name="Rivas-Marin E."/>
            <person name="Kohn T."/>
            <person name="Peeters S.H."/>
            <person name="Heuer A."/>
            <person name="Rast P."/>
            <person name="Oberbeckmann S."/>
            <person name="Bunk B."/>
            <person name="Jeske O."/>
            <person name="Meyerdierks A."/>
            <person name="Storesund J.E."/>
            <person name="Kallscheuer N."/>
            <person name="Luecker S."/>
            <person name="Lage O.M."/>
            <person name="Pohl T."/>
            <person name="Merkel B.J."/>
            <person name="Hornburger P."/>
            <person name="Mueller R.-W."/>
            <person name="Bruemmer F."/>
            <person name="Labrenz M."/>
            <person name="Spormann A.M."/>
            <person name="Op den Camp H."/>
            <person name="Overmann J."/>
            <person name="Amann R."/>
            <person name="Jetten M.S.M."/>
            <person name="Mascher T."/>
            <person name="Medema M.H."/>
            <person name="Devos D.P."/>
            <person name="Kaster A.-K."/>
            <person name="Ovreas L."/>
            <person name="Rohde M."/>
            <person name="Galperin M.Y."/>
            <person name="Jogler C."/>
        </authorList>
    </citation>
    <scope>NUCLEOTIDE SEQUENCE [LARGE SCALE GENOMIC DNA]</scope>
    <source>
        <strain evidence="4 5">Poly30</strain>
    </source>
</reference>
<dbReference type="PANTHER" id="PTHR31605">
    <property type="entry name" value="GLYCEROL-3-PHOSPHATE O-ACYLTRANSFERASE 1"/>
    <property type="match status" value="1"/>
</dbReference>
<feature type="coiled-coil region" evidence="1">
    <location>
        <begin position="394"/>
        <end position="421"/>
    </location>
</feature>
<proteinExistence type="predicted"/>
<gene>
    <name evidence="4" type="ORF">Poly30_14500</name>
</gene>
<dbReference type="GO" id="GO:0004366">
    <property type="term" value="F:glycerol-3-phosphate O-acyltransferase activity"/>
    <property type="evidence" value="ECO:0007669"/>
    <property type="project" value="TreeGrafter"/>
</dbReference>
<evidence type="ECO:0000256" key="1">
    <source>
        <dbReference type="SAM" id="Coils"/>
    </source>
</evidence>
<dbReference type="Proteomes" id="UP000320390">
    <property type="component" value="Chromosome"/>
</dbReference>
<dbReference type="InterPro" id="IPR052744">
    <property type="entry name" value="GPAT/DAPAT"/>
</dbReference>
<dbReference type="InterPro" id="IPR002123">
    <property type="entry name" value="Plipid/glycerol_acylTrfase"/>
</dbReference>
<keyword evidence="1" id="KW-0175">Coiled coil</keyword>
<sequence length="425" mass="46371">MPGDPTKSGSVYRGVVWWGGLLVRTYHRVEIAGEAIPESNPILLVQNHSNGLCDAHILMCTTARPIRILVKYKLISAPAIGWMLRQMEAVPVYRQKDGVDTRQNAKSFEAIDESLRSGSVIALFPEGESLNAIGLRSLRTGVARMAASAELSREGGIGLQIVPVGVTYEERDRLRGLASALIGPPIDVAPILAEHGNEPSRAATQAILGRVAEGMKALILHADTQEEHDTAVALERLLPRSGAPLAIRRQRALAALRADASTRSAERQEAVLQLGRRFADARLSGDDVLADAPSFGATYAPLAVWLPVLLFCLPFWLPLASFAHFISRFPKTPDKVVTLRVLFGYLGLVLTIPLVLAVGAWLGGWVGAAIGLALYWLAAQLFVPALDQWLESRKKRARRVLDRSRDELEGLRSSLRSIREAYAPR</sequence>
<feature type="domain" description="Phospholipid/glycerol acyltransferase" evidence="3">
    <location>
        <begin position="42"/>
        <end position="169"/>
    </location>
</feature>
<evidence type="ECO:0000259" key="3">
    <source>
        <dbReference type="SMART" id="SM00563"/>
    </source>
</evidence>
<organism evidence="4 5">
    <name type="scientific">Saltatorellus ferox</name>
    <dbReference type="NCBI Taxonomy" id="2528018"/>
    <lineage>
        <taxon>Bacteria</taxon>
        <taxon>Pseudomonadati</taxon>
        <taxon>Planctomycetota</taxon>
        <taxon>Planctomycetia</taxon>
        <taxon>Planctomycetia incertae sedis</taxon>
        <taxon>Saltatorellus</taxon>
    </lineage>
</organism>
<evidence type="ECO:0000313" key="5">
    <source>
        <dbReference type="Proteomes" id="UP000320390"/>
    </source>
</evidence>
<feature type="transmembrane region" description="Helical" evidence="2">
    <location>
        <begin position="302"/>
        <end position="325"/>
    </location>
</feature>
<dbReference type="GO" id="GO:0008654">
    <property type="term" value="P:phospholipid biosynthetic process"/>
    <property type="evidence" value="ECO:0007669"/>
    <property type="project" value="TreeGrafter"/>
</dbReference>
<keyword evidence="4" id="KW-0012">Acyltransferase</keyword>
<keyword evidence="4" id="KW-0808">Transferase</keyword>
<keyword evidence="2" id="KW-1133">Transmembrane helix</keyword>